<dbReference type="InterPro" id="IPR018247">
    <property type="entry name" value="EF_Hand_1_Ca_BS"/>
</dbReference>
<dbReference type="InterPro" id="IPR008969">
    <property type="entry name" value="CarboxyPept-like_regulatory"/>
</dbReference>
<dbReference type="EMBL" id="SOBT01000009">
    <property type="protein sequence ID" value="TDU28824.1"/>
    <property type="molecule type" value="Genomic_DNA"/>
</dbReference>
<keyword evidence="2" id="KW-0645">Protease</keyword>
<name>A0A4R7P4V1_9GAMM</name>
<dbReference type="PROSITE" id="PS51257">
    <property type="entry name" value="PROKAR_LIPOPROTEIN"/>
    <property type="match status" value="1"/>
</dbReference>
<reference evidence="2 3" key="1">
    <citation type="submission" date="2019-03" db="EMBL/GenBank/DDBJ databases">
        <title>Genomic Encyclopedia of Type Strains, Phase IV (KMG-IV): sequencing the most valuable type-strain genomes for metagenomic binning, comparative biology and taxonomic classification.</title>
        <authorList>
            <person name="Goeker M."/>
        </authorList>
    </citation>
    <scope>NUCLEOTIDE SEQUENCE [LARGE SCALE GENOMIC DNA]</scope>
    <source>
        <strain evidence="2 3">DSM 26377</strain>
    </source>
</reference>
<gene>
    <name evidence="2" type="ORF">DFR24_3204</name>
</gene>
<feature type="compositionally biased region" description="Low complexity" evidence="1">
    <location>
        <begin position="418"/>
        <end position="432"/>
    </location>
</feature>
<keyword evidence="3" id="KW-1185">Reference proteome</keyword>
<comment type="caution">
    <text evidence="2">The sequence shown here is derived from an EMBL/GenBank/DDBJ whole genome shotgun (WGS) entry which is preliminary data.</text>
</comment>
<evidence type="ECO:0000256" key="1">
    <source>
        <dbReference type="SAM" id="MobiDB-lite"/>
    </source>
</evidence>
<keyword evidence="2" id="KW-0121">Carboxypeptidase</keyword>
<evidence type="ECO:0000313" key="3">
    <source>
        <dbReference type="Proteomes" id="UP000295341"/>
    </source>
</evidence>
<proteinExistence type="predicted"/>
<sequence length="1312" mass="132065">MPFGNAKVQRPGRKLLIAAMAATFGMGLSGCNDDNNSSNNGPGLGGQNSPKGTVIGTVLDTNGNPIANATVTIGTRSQTTNAAGAYQFDNLAVTDAVLQTGSGGSSGSGSANNPALPITVQAPPGFLGGNTKVKLNSQYSCSEVTDGGGQTNPQCVLIDGFNVGAGSIILPATTGTLTGVLRDQINGQVIGNQVLTLDFAGLKLDQNNAGAEGFQASGTILTTTTAADGTFTFANVAVDSCYDLRAANLDLNFANNDPDGSSAGAGCTTIQPSVDANEIRFSINEGANTALLVQASAISTEDLTKPFVTRVAGVVDGSTPALVSGAGQLQAGVNSVFTIDFSEALVAGLAAGQNDVVVTVGTGVNTEFRPSTVTIVDANTITVTLATPIPDGTVFNIDLLRDTFRDTNGNSLGLNDQNSAPTTGGNTGSNNPGSGGPGGGPAATQPPVAYDLNAPNGYVRLLLRTFNPLDIDTGAATVSQDLTAENPSTDSFFAATQALADFIPGSGTLNFANKSSGNTTQNVPVSVDGMQQLNAVFPLNPSQAHPLKALADILDDRVLGGSTGPAIDVAAAAADITFGTADHYLAWVEDRNGTTLDTIQMSVQPVSPDAAGNPRIVGTLEGFQPGTVVPKSFSSAVTQFPGCNNPTAGFGNDACPIFVITKGNATGAKIYITDSSSTATTPFKPLRPGAVLKVIARTASGFTGSEISVPLVDAVAPTAGAQFFAGTAGALSSANAQNSGSGGTTINLTTSTGQVVYPITPQALELVEDAGPGATGLSGDTLREIQAASAAVLTGSAIDPGAASGNFIADAAGTTAFLAAANRGLGLVVTEPSAVVSGAVPVLSAGTTSAITGISSINGGVDELNQPVNLLGFLSNVLTLETDGRANNRTIDFSPTFTDTAAAPNQASRAIVNVRDFLPPIMTKALFDGRQFVFRFHEAVRGNGVVGFGGPTQDIVIDCGGTDIVIDIDATPTGAVSFGDGNRRVIVPLAINGAPNTGAIQSLPAAGIVNACFGGPASLNYAEGDQYTFATLSAAGDTTLPTVAVAPSHGAVTYPGVRDLANNTDLGVAQGNSWAFWAAQGLGMGRSGEEPAVGVIDGDETTPLFAIANILPPFVPQAIARGNNFTSAGGGNGLATQNINVTVTTSTPFYLTDGVAAAGPAVVAAGVGPDADTDNNNVLTQAELNAWAAAKFELAQVNPALSVPPTSVQILDSAGQDVTTTSGNNQQAQTIILTFVLGQDVEAGDSVRLIAGQGLGSQFDPTNTNIVIRPFDEGQPTPANGTNDRNELAPIPPLPQVYTCPQVGVVGTTGEC</sequence>
<dbReference type="Proteomes" id="UP000295341">
    <property type="component" value="Unassembled WGS sequence"/>
</dbReference>
<dbReference type="OrthoDB" id="6187193at2"/>
<feature type="region of interest" description="Disordered" evidence="1">
    <location>
        <begin position="410"/>
        <end position="449"/>
    </location>
</feature>
<dbReference type="GO" id="GO:0004180">
    <property type="term" value="F:carboxypeptidase activity"/>
    <property type="evidence" value="ECO:0007669"/>
    <property type="project" value="UniProtKB-KW"/>
</dbReference>
<feature type="region of interest" description="Disordered" evidence="1">
    <location>
        <begin position="33"/>
        <end position="52"/>
    </location>
</feature>
<keyword evidence="2" id="KW-0378">Hydrolase</keyword>
<dbReference type="PROSITE" id="PS00018">
    <property type="entry name" value="EF_HAND_1"/>
    <property type="match status" value="1"/>
</dbReference>
<evidence type="ECO:0000313" key="2">
    <source>
        <dbReference type="EMBL" id="TDU28824.1"/>
    </source>
</evidence>
<dbReference type="SUPFAM" id="SSF49464">
    <property type="entry name" value="Carboxypeptidase regulatory domain-like"/>
    <property type="match status" value="1"/>
</dbReference>
<accession>A0A4R7P4V1</accession>
<organism evidence="2 3">
    <name type="scientific">Panacagrimonas perspica</name>
    <dbReference type="NCBI Taxonomy" id="381431"/>
    <lineage>
        <taxon>Bacteria</taxon>
        <taxon>Pseudomonadati</taxon>
        <taxon>Pseudomonadota</taxon>
        <taxon>Gammaproteobacteria</taxon>
        <taxon>Nevskiales</taxon>
        <taxon>Nevskiaceae</taxon>
        <taxon>Panacagrimonas</taxon>
    </lineage>
</organism>
<protein>
    <submittedName>
        <fullName evidence="2">Carboxypeptidase family protein</fullName>
    </submittedName>
</protein>